<keyword evidence="4" id="KW-0507">mRNA processing</keyword>
<dbReference type="PANTHER" id="PTHR13326:SF31">
    <property type="entry name" value="PSEUDOURIDYLATE SYNTHASE 7 HOMOLOG"/>
    <property type="match status" value="1"/>
</dbReference>
<dbReference type="SUPFAM" id="SSF55120">
    <property type="entry name" value="Pseudouridine synthase"/>
    <property type="match status" value="1"/>
</dbReference>
<dbReference type="GO" id="GO:0006397">
    <property type="term" value="P:mRNA processing"/>
    <property type="evidence" value="ECO:0007669"/>
    <property type="project" value="UniProtKB-KW"/>
</dbReference>
<dbReference type="GO" id="GO:0008380">
    <property type="term" value="P:RNA splicing"/>
    <property type="evidence" value="ECO:0007669"/>
    <property type="project" value="UniProtKB-KW"/>
</dbReference>
<keyword evidence="6" id="KW-0508">mRNA splicing</keyword>
<dbReference type="InterPro" id="IPR001656">
    <property type="entry name" value="PsdUridine_synth_TruD"/>
</dbReference>
<comment type="similarity">
    <text evidence="2">Belongs to the pseudouridine synthase TruD family.</text>
</comment>
<dbReference type="InterPro" id="IPR042214">
    <property type="entry name" value="TruD_catalytic"/>
</dbReference>
<feature type="domain" description="R3H" evidence="16">
    <location>
        <begin position="166"/>
        <end position="233"/>
    </location>
</feature>
<evidence type="ECO:0000313" key="17">
    <source>
        <dbReference type="EMBL" id="RMX40238.1"/>
    </source>
</evidence>
<dbReference type="GO" id="GO:0005634">
    <property type="term" value="C:nucleus"/>
    <property type="evidence" value="ECO:0007669"/>
    <property type="project" value="UniProtKB-SubCell"/>
</dbReference>
<evidence type="ECO:0000256" key="4">
    <source>
        <dbReference type="ARBA" id="ARBA00022664"/>
    </source>
</evidence>
<sequence>MADEIDDCNLDEPKFKRPRINSESLKTGETRDAGQSDKGEVEKQGNCDQRNETDGKLRSEIVTGVKHVLHENPEETDEMKANIEQGKDSSIEEASEDDPDILRNTCASEKDVGILEFVSNLPGFHGVLKQRYTDFIVRERDLLGNLVRLSDTSLPRKEKNKDFGLDVLSEEEKEKIQQVIDDKEKKTLATLSPDDDKDHRRLVHRTIRENFAFLDSDTVDVGNQKAVRVFHKRDSSGRQRNSRWPSEIENYCWFVLYKENKDTMDAINLLSKLLRIKAGIFGYAGTKDRRAVTTQQVSVYRVRAEQLQELNSSLRNLCLGNFQYCKEPLKLGSLSGNHFIITLRNVVGDHREIEESLKSLKINGFINYFGLQRFGTTSVPTHKIGCALLLSNWSEAIDLLLNPRSGESDDLTAARQHWKDTHDAKETLKKLPKRKGIESDLLLGLVRHGPSGLVKALQSISRNTRLMYVHAYQSYVWNYVASKRIKEHGMKPIIGDLVVASKSAASCSLDTGTSGPQDTVEFISEPSRTSVTVLTRDLLETGQFTIHDVVLPLPGYDVVYPDNSLKDEYRKIMANDGLDIDNMRHKVKDYSLSGAYRKLLVKPSLMSWRWLRYNDVKQPLVVTDKEALSGALEPESVPDGKYWALQLEFTLPTSTYATMALREVLRSDTSSAYQSTLNQE</sequence>
<proteinExistence type="inferred from homology"/>
<evidence type="ECO:0000259" key="16">
    <source>
        <dbReference type="PROSITE" id="PS51061"/>
    </source>
</evidence>
<dbReference type="AlphaFoldDB" id="A0A3M6TFW2"/>
<protein>
    <recommendedName>
        <fullName evidence="13">Pseudouridylate synthase 7 homolog</fullName>
    </recommendedName>
</protein>
<comment type="subcellular location">
    <subcellularLocation>
        <location evidence="1">Nucleus</location>
    </subcellularLocation>
</comment>
<dbReference type="GO" id="GO:0003723">
    <property type="term" value="F:RNA binding"/>
    <property type="evidence" value="ECO:0007669"/>
    <property type="project" value="InterPro"/>
</dbReference>
<evidence type="ECO:0000256" key="11">
    <source>
        <dbReference type="ARBA" id="ARBA00053535"/>
    </source>
</evidence>
<keyword evidence="7" id="KW-0413">Isomerase</keyword>
<dbReference type="CDD" id="cd02576">
    <property type="entry name" value="PseudoU_synth_ScPUS7"/>
    <property type="match status" value="1"/>
</dbReference>
<evidence type="ECO:0000256" key="9">
    <source>
        <dbReference type="ARBA" id="ARBA00036943"/>
    </source>
</evidence>
<dbReference type="Pfam" id="PF01142">
    <property type="entry name" value="TruD"/>
    <property type="match status" value="1"/>
</dbReference>
<dbReference type="PROSITE" id="PS50984">
    <property type="entry name" value="TRUD"/>
    <property type="match status" value="1"/>
</dbReference>
<evidence type="ECO:0000313" key="18">
    <source>
        <dbReference type="Proteomes" id="UP000275408"/>
    </source>
</evidence>
<dbReference type="GO" id="GO:0009982">
    <property type="term" value="F:pseudouridine synthase activity"/>
    <property type="evidence" value="ECO:0007669"/>
    <property type="project" value="InterPro"/>
</dbReference>
<comment type="function">
    <text evidence="11">Pseudouridylate synthase that catalyzes pseudouridylation of RNAs. Acts as a regulator of protein synthesis in embryonic stem cells by mediating pseudouridylation of RNA fragments derived from tRNAs (tRFs): pseudouridylated tRFs inhibit translation by targeting the translation initiation complex. Also catalyzes pseudouridylation of mRNAs: mediates pseudouridylation of mRNAs with the consensus sequence 5'-UGUAG-3'. Acts as a regulator of pre-mRNA splicing by mediating pseudouridylation of pre-mRNAs at locations associated with alternatively spliced regions. Pseudouridylation of pre-mRNAs near splice sites directly regulates mRNA splicing and mRNA 3'-end processing. In addition to mRNAs and tRNAs, binds other types of RNAs, such as snRNAs, Y RNAs and vault RNAs, suggesting that it can catalyze pseudouridylation of many RNA types.</text>
</comment>
<accession>A0A3M6TFW2</accession>
<feature type="compositionally biased region" description="Basic and acidic residues" evidence="14">
    <location>
        <begin position="26"/>
        <end position="59"/>
    </location>
</feature>
<dbReference type="STRING" id="46731.A0A3M6TFW2"/>
<dbReference type="InterPro" id="IPR020103">
    <property type="entry name" value="PsdUridine_synth_cat_dom_sf"/>
</dbReference>
<comment type="subunit">
    <text evidence="12">Interacts with SIRT1.</text>
</comment>
<dbReference type="FunFam" id="3.30.2350.20:FF:000003">
    <property type="entry name" value="Pseudouridylate synthase 7 homolog"/>
    <property type="match status" value="1"/>
</dbReference>
<dbReference type="Pfam" id="PF25094">
    <property type="entry name" value="R3H_PUS7L"/>
    <property type="match status" value="1"/>
</dbReference>
<dbReference type="OrthoDB" id="447290at2759"/>
<evidence type="ECO:0000256" key="10">
    <source>
        <dbReference type="ARBA" id="ARBA00052210"/>
    </source>
</evidence>
<keyword evidence="8" id="KW-0539">Nucleus</keyword>
<organism evidence="17 18">
    <name type="scientific">Pocillopora damicornis</name>
    <name type="common">Cauliflower coral</name>
    <name type="synonym">Millepora damicornis</name>
    <dbReference type="NCBI Taxonomy" id="46731"/>
    <lineage>
        <taxon>Eukaryota</taxon>
        <taxon>Metazoa</taxon>
        <taxon>Cnidaria</taxon>
        <taxon>Anthozoa</taxon>
        <taxon>Hexacorallia</taxon>
        <taxon>Scleractinia</taxon>
        <taxon>Astrocoeniina</taxon>
        <taxon>Pocilloporidae</taxon>
        <taxon>Pocillopora</taxon>
    </lineage>
</organism>
<comment type="catalytic activity">
    <reaction evidence="10">
        <text>uridine(13) in tRNA = pseudouridine(13) in tRNA</text>
        <dbReference type="Rhea" id="RHEA:42540"/>
        <dbReference type="Rhea" id="RHEA-COMP:10105"/>
        <dbReference type="Rhea" id="RHEA-COMP:10106"/>
        <dbReference type="ChEBI" id="CHEBI:65314"/>
        <dbReference type="ChEBI" id="CHEBI:65315"/>
    </reaction>
</comment>
<evidence type="ECO:0000256" key="7">
    <source>
        <dbReference type="ARBA" id="ARBA00023235"/>
    </source>
</evidence>
<evidence type="ECO:0000256" key="1">
    <source>
        <dbReference type="ARBA" id="ARBA00004123"/>
    </source>
</evidence>
<dbReference type="PANTHER" id="PTHR13326">
    <property type="entry name" value="TRNA PSEUDOURIDINE SYNTHASE D"/>
    <property type="match status" value="1"/>
</dbReference>
<dbReference type="FunFam" id="3.30.2350.20:FF:000002">
    <property type="entry name" value="Pseudouridylate synthase 7 homolog"/>
    <property type="match status" value="1"/>
</dbReference>
<reference evidence="17 18" key="1">
    <citation type="journal article" date="2018" name="Sci. Rep.">
        <title>Comparative analysis of the Pocillopora damicornis genome highlights role of immune system in coral evolution.</title>
        <authorList>
            <person name="Cunning R."/>
            <person name="Bay R.A."/>
            <person name="Gillette P."/>
            <person name="Baker A.C."/>
            <person name="Traylor-Knowles N."/>
        </authorList>
    </citation>
    <scope>NUCLEOTIDE SEQUENCE [LARGE SCALE GENOMIC DNA]</scope>
    <source>
        <strain evidence="17">RSMAS</strain>
        <tissue evidence="17">Whole animal</tissue>
    </source>
</reference>
<evidence type="ECO:0000256" key="12">
    <source>
        <dbReference type="ARBA" id="ARBA00063455"/>
    </source>
</evidence>
<dbReference type="Proteomes" id="UP000275408">
    <property type="component" value="Unassembled WGS sequence"/>
</dbReference>
<dbReference type="InterPro" id="IPR001374">
    <property type="entry name" value="R3H_dom"/>
</dbReference>
<evidence type="ECO:0000256" key="6">
    <source>
        <dbReference type="ARBA" id="ARBA00023187"/>
    </source>
</evidence>
<evidence type="ECO:0000256" key="14">
    <source>
        <dbReference type="SAM" id="MobiDB-lite"/>
    </source>
</evidence>
<feature type="region of interest" description="Disordered" evidence="14">
    <location>
        <begin position="1"/>
        <end position="61"/>
    </location>
</feature>
<evidence type="ECO:0000256" key="5">
    <source>
        <dbReference type="ARBA" id="ARBA00022694"/>
    </source>
</evidence>
<dbReference type="PIRSF" id="PIRSF037016">
    <property type="entry name" value="Pseudouridin_synth_euk_prd"/>
    <property type="match status" value="1"/>
</dbReference>
<evidence type="ECO:0000256" key="2">
    <source>
        <dbReference type="ARBA" id="ARBA00007953"/>
    </source>
</evidence>
<dbReference type="InterPro" id="IPR056961">
    <property type="entry name" value="R3H_PUS7L"/>
</dbReference>
<name>A0A3M6TFW2_POCDA</name>
<dbReference type="Gene3D" id="3.30.2350.20">
    <property type="entry name" value="TruD, catalytic domain"/>
    <property type="match status" value="2"/>
</dbReference>
<evidence type="ECO:0000256" key="8">
    <source>
        <dbReference type="ARBA" id="ARBA00023242"/>
    </source>
</evidence>
<feature type="domain" description="TRUD" evidence="15">
    <location>
        <begin position="364"/>
        <end position="602"/>
    </location>
</feature>
<dbReference type="GO" id="GO:0001522">
    <property type="term" value="P:pseudouridine synthesis"/>
    <property type="evidence" value="ECO:0007669"/>
    <property type="project" value="InterPro"/>
</dbReference>
<feature type="compositionally biased region" description="Acidic residues" evidence="14">
    <location>
        <begin position="1"/>
        <end position="10"/>
    </location>
</feature>
<dbReference type="EMBL" id="RCHS01003672">
    <property type="protein sequence ID" value="RMX40238.1"/>
    <property type="molecule type" value="Genomic_DNA"/>
</dbReference>
<evidence type="ECO:0000256" key="3">
    <source>
        <dbReference type="ARBA" id="ARBA00022553"/>
    </source>
</evidence>
<dbReference type="HAMAP" id="MF_01082">
    <property type="entry name" value="TruD"/>
    <property type="match status" value="1"/>
</dbReference>
<comment type="catalytic activity">
    <reaction evidence="9">
        <text>a uridine in tRNA = a pseudouridine in tRNA</text>
        <dbReference type="Rhea" id="RHEA:54572"/>
        <dbReference type="Rhea" id="RHEA-COMP:13339"/>
        <dbReference type="Rhea" id="RHEA-COMP:13934"/>
        <dbReference type="ChEBI" id="CHEBI:65314"/>
        <dbReference type="ChEBI" id="CHEBI:65315"/>
    </reaction>
</comment>
<dbReference type="PROSITE" id="PS01268">
    <property type="entry name" value="UPF0024"/>
    <property type="match status" value="1"/>
</dbReference>
<gene>
    <name evidence="17" type="ORF">pdam_00014369</name>
</gene>
<dbReference type="InterPro" id="IPR020119">
    <property type="entry name" value="PsdUridine_synth_TruD_CS"/>
</dbReference>
<comment type="caution">
    <text evidence="17">The sequence shown here is derived from an EMBL/GenBank/DDBJ whole genome shotgun (WGS) entry which is preliminary data.</text>
</comment>
<dbReference type="NCBIfam" id="TIGR00094">
    <property type="entry name" value="tRNA_TruD_broad"/>
    <property type="match status" value="1"/>
</dbReference>
<evidence type="ECO:0000256" key="13">
    <source>
        <dbReference type="ARBA" id="ARBA00070906"/>
    </source>
</evidence>
<keyword evidence="5" id="KW-0819">tRNA processing</keyword>
<keyword evidence="3" id="KW-0597">Phosphoprotein</keyword>
<dbReference type="GO" id="GO:0008033">
    <property type="term" value="P:tRNA processing"/>
    <property type="evidence" value="ECO:0007669"/>
    <property type="project" value="UniProtKB-KW"/>
</dbReference>
<dbReference type="PROSITE" id="PS51061">
    <property type="entry name" value="R3H"/>
    <property type="match status" value="1"/>
</dbReference>
<evidence type="ECO:0000259" key="15">
    <source>
        <dbReference type="PROSITE" id="PS50984"/>
    </source>
</evidence>
<dbReference type="InterPro" id="IPR011760">
    <property type="entry name" value="PsdUridine_synth_TruD_insert"/>
</dbReference>
<keyword evidence="18" id="KW-1185">Reference proteome</keyword>